<dbReference type="Proteomes" id="UP000789759">
    <property type="component" value="Unassembled WGS sequence"/>
</dbReference>
<comment type="caution">
    <text evidence="1">The sequence shown here is derived from an EMBL/GenBank/DDBJ whole genome shotgun (WGS) entry which is preliminary data.</text>
</comment>
<gene>
    <name evidence="1" type="ORF">CPELLU_LOCUS12450</name>
</gene>
<evidence type="ECO:0000313" key="1">
    <source>
        <dbReference type="EMBL" id="CAG8713352.1"/>
    </source>
</evidence>
<dbReference type="EMBL" id="CAJVQA010012071">
    <property type="protein sequence ID" value="CAG8713352.1"/>
    <property type="molecule type" value="Genomic_DNA"/>
</dbReference>
<name>A0A9N9I000_9GLOM</name>
<sequence length="64" mass="7436">MNHKIILLVTYDKKSQTANIKELLCLDEISEVEENSDDENIENLGPLYLITPEIVFSNWKKVDE</sequence>
<proteinExistence type="predicted"/>
<protein>
    <submittedName>
        <fullName evidence="1">9614_t:CDS:1</fullName>
    </submittedName>
</protein>
<dbReference type="AlphaFoldDB" id="A0A9N9I000"/>
<accession>A0A9N9I000</accession>
<reference evidence="1" key="1">
    <citation type="submission" date="2021-06" db="EMBL/GenBank/DDBJ databases">
        <authorList>
            <person name="Kallberg Y."/>
            <person name="Tangrot J."/>
            <person name="Rosling A."/>
        </authorList>
    </citation>
    <scope>NUCLEOTIDE SEQUENCE</scope>
    <source>
        <strain evidence="1">FL966</strain>
    </source>
</reference>
<keyword evidence="2" id="KW-1185">Reference proteome</keyword>
<organism evidence="1 2">
    <name type="scientific">Cetraspora pellucida</name>
    <dbReference type="NCBI Taxonomy" id="1433469"/>
    <lineage>
        <taxon>Eukaryota</taxon>
        <taxon>Fungi</taxon>
        <taxon>Fungi incertae sedis</taxon>
        <taxon>Mucoromycota</taxon>
        <taxon>Glomeromycotina</taxon>
        <taxon>Glomeromycetes</taxon>
        <taxon>Diversisporales</taxon>
        <taxon>Gigasporaceae</taxon>
        <taxon>Cetraspora</taxon>
    </lineage>
</organism>
<evidence type="ECO:0000313" key="2">
    <source>
        <dbReference type="Proteomes" id="UP000789759"/>
    </source>
</evidence>